<dbReference type="InterPro" id="IPR007110">
    <property type="entry name" value="Ig-like_dom"/>
</dbReference>
<accession>A0A6P7NC53</accession>
<dbReference type="PANTHER" id="PTHR25466">
    <property type="entry name" value="T-LYMPHOCYTE ACTIVATION ANTIGEN"/>
    <property type="match status" value="1"/>
</dbReference>
<feature type="region of interest" description="Disordered" evidence="11">
    <location>
        <begin position="282"/>
        <end position="316"/>
    </location>
</feature>
<dbReference type="InterPro" id="IPR013783">
    <property type="entry name" value="Ig-like_fold"/>
</dbReference>
<organism evidence="15 16">
    <name type="scientific">Betta splendens</name>
    <name type="common">Siamese fighting fish</name>
    <dbReference type="NCBI Taxonomy" id="158456"/>
    <lineage>
        <taxon>Eukaryota</taxon>
        <taxon>Metazoa</taxon>
        <taxon>Chordata</taxon>
        <taxon>Craniata</taxon>
        <taxon>Vertebrata</taxon>
        <taxon>Euteleostomi</taxon>
        <taxon>Actinopterygii</taxon>
        <taxon>Neopterygii</taxon>
        <taxon>Teleostei</taxon>
        <taxon>Neoteleostei</taxon>
        <taxon>Acanthomorphata</taxon>
        <taxon>Anabantaria</taxon>
        <taxon>Anabantiformes</taxon>
        <taxon>Anabantoidei</taxon>
        <taxon>Osphronemidae</taxon>
        <taxon>Betta</taxon>
    </lineage>
</organism>
<dbReference type="SUPFAM" id="SSF48726">
    <property type="entry name" value="Immunoglobulin"/>
    <property type="match status" value="2"/>
</dbReference>
<evidence type="ECO:0000313" key="15">
    <source>
        <dbReference type="Proteomes" id="UP000515150"/>
    </source>
</evidence>
<dbReference type="GO" id="GO:0031295">
    <property type="term" value="P:T cell costimulation"/>
    <property type="evidence" value="ECO:0007669"/>
    <property type="project" value="TreeGrafter"/>
</dbReference>
<keyword evidence="4 13" id="KW-0732">Signal</keyword>
<evidence type="ECO:0000256" key="8">
    <source>
        <dbReference type="ARBA" id="ARBA00023170"/>
    </source>
</evidence>
<evidence type="ECO:0000259" key="14">
    <source>
        <dbReference type="PROSITE" id="PS50835"/>
    </source>
</evidence>
<dbReference type="InterPro" id="IPR036179">
    <property type="entry name" value="Ig-like_dom_sf"/>
</dbReference>
<keyword evidence="3 12" id="KW-0812">Transmembrane</keyword>
<dbReference type="GO" id="GO:0007166">
    <property type="term" value="P:cell surface receptor signaling pathway"/>
    <property type="evidence" value="ECO:0007669"/>
    <property type="project" value="TreeGrafter"/>
</dbReference>
<feature type="domain" description="Ig-like" evidence="14">
    <location>
        <begin position="141"/>
        <end position="232"/>
    </location>
</feature>
<keyword evidence="2" id="KW-1003">Cell membrane</keyword>
<dbReference type="InterPro" id="IPR013162">
    <property type="entry name" value="CD80_C2-set"/>
</dbReference>
<dbReference type="RefSeq" id="XP_029015715.1">
    <property type="nucleotide sequence ID" value="XM_029159882.3"/>
</dbReference>
<comment type="subcellular location">
    <subcellularLocation>
        <location evidence="1">Cell membrane</location>
        <topology evidence="1">Single-pass type I membrane protein</topology>
    </subcellularLocation>
</comment>
<evidence type="ECO:0000256" key="1">
    <source>
        <dbReference type="ARBA" id="ARBA00004251"/>
    </source>
</evidence>
<dbReference type="GO" id="GO:0042130">
    <property type="term" value="P:negative regulation of T cell proliferation"/>
    <property type="evidence" value="ECO:0007669"/>
    <property type="project" value="TreeGrafter"/>
</dbReference>
<keyword evidence="7" id="KW-1015">Disulfide bond</keyword>
<evidence type="ECO:0000256" key="5">
    <source>
        <dbReference type="ARBA" id="ARBA00022989"/>
    </source>
</evidence>
<keyword evidence="10" id="KW-0393">Immunoglobulin domain</keyword>
<dbReference type="GO" id="GO:0006955">
    <property type="term" value="P:immune response"/>
    <property type="evidence" value="ECO:0007669"/>
    <property type="project" value="TreeGrafter"/>
</dbReference>
<keyword evidence="9" id="KW-0325">Glycoprotein</keyword>
<feature type="chain" id="PRO_5044651779" evidence="13">
    <location>
        <begin position="22"/>
        <end position="316"/>
    </location>
</feature>
<feature type="transmembrane region" description="Helical" evidence="12">
    <location>
        <begin position="254"/>
        <end position="274"/>
    </location>
</feature>
<dbReference type="GO" id="GO:0071222">
    <property type="term" value="P:cellular response to lipopolysaccharide"/>
    <property type="evidence" value="ECO:0007669"/>
    <property type="project" value="TreeGrafter"/>
</dbReference>
<dbReference type="RefSeq" id="XP_029015723.1">
    <property type="nucleotide sequence ID" value="XM_029159890.3"/>
</dbReference>
<gene>
    <name evidence="16 17" type="primary">zgc:174863</name>
</gene>
<dbReference type="GO" id="GO:0009897">
    <property type="term" value="C:external side of plasma membrane"/>
    <property type="evidence" value="ECO:0007669"/>
    <property type="project" value="TreeGrafter"/>
</dbReference>
<protein>
    <submittedName>
        <fullName evidence="16 17">Uncharacterized protein zgc:174863 isoform X1</fullName>
    </submittedName>
</protein>
<dbReference type="SMART" id="SM00409">
    <property type="entry name" value="IG"/>
    <property type="match status" value="2"/>
</dbReference>
<dbReference type="KEGG" id="bspl:114860958"/>
<evidence type="ECO:0000256" key="11">
    <source>
        <dbReference type="SAM" id="MobiDB-lite"/>
    </source>
</evidence>
<dbReference type="GO" id="GO:0042102">
    <property type="term" value="P:positive regulation of T cell proliferation"/>
    <property type="evidence" value="ECO:0007669"/>
    <property type="project" value="TreeGrafter"/>
</dbReference>
<keyword evidence="15" id="KW-1185">Reference proteome</keyword>
<evidence type="ECO:0000256" key="10">
    <source>
        <dbReference type="ARBA" id="ARBA00023319"/>
    </source>
</evidence>
<reference evidence="16 17" key="1">
    <citation type="submission" date="2025-04" db="UniProtKB">
        <authorList>
            <consortium name="RefSeq"/>
        </authorList>
    </citation>
    <scope>IDENTIFICATION</scope>
</reference>
<evidence type="ECO:0000313" key="16">
    <source>
        <dbReference type="RefSeq" id="XP_029015715.1"/>
    </source>
</evidence>
<feature type="signal peptide" evidence="13">
    <location>
        <begin position="1"/>
        <end position="21"/>
    </location>
</feature>
<name>A0A6P7NC53_BETSP</name>
<dbReference type="PANTHER" id="PTHR25466:SF14">
    <property type="entry name" value="BUTYROPHILIN SUBFAMILY 2 MEMBER A2-LIKE-RELATED"/>
    <property type="match status" value="1"/>
</dbReference>
<evidence type="ECO:0000256" key="9">
    <source>
        <dbReference type="ARBA" id="ARBA00023180"/>
    </source>
</evidence>
<proteinExistence type="predicted"/>
<evidence type="ECO:0000256" key="13">
    <source>
        <dbReference type="SAM" id="SignalP"/>
    </source>
</evidence>
<dbReference type="PROSITE" id="PS50835">
    <property type="entry name" value="IG_LIKE"/>
    <property type="match status" value="2"/>
</dbReference>
<keyword evidence="5 12" id="KW-1133">Transmembrane helix</keyword>
<keyword evidence="6 12" id="KW-0472">Membrane</keyword>
<dbReference type="InterPro" id="IPR051713">
    <property type="entry name" value="T-cell_Activation_Regulation"/>
</dbReference>
<dbReference type="OrthoDB" id="9942764at2759"/>
<dbReference type="InterPro" id="IPR003599">
    <property type="entry name" value="Ig_sub"/>
</dbReference>
<evidence type="ECO:0000256" key="12">
    <source>
        <dbReference type="SAM" id="Phobius"/>
    </source>
</evidence>
<evidence type="ECO:0000256" key="7">
    <source>
        <dbReference type="ARBA" id="ARBA00023157"/>
    </source>
</evidence>
<dbReference type="Pfam" id="PF07686">
    <property type="entry name" value="V-set"/>
    <property type="match status" value="1"/>
</dbReference>
<evidence type="ECO:0000256" key="4">
    <source>
        <dbReference type="ARBA" id="ARBA00022729"/>
    </source>
</evidence>
<evidence type="ECO:0000256" key="3">
    <source>
        <dbReference type="ARBA" id="ARBA00022692"/>
    </source>
</evidence>
<sequence>MASIFTLFSAAVAVSVGFGDAQNEFVWVECKSNTGRFGHQSMLDCVIKTSEEVVDPKILTVTWRKAGDEDPLLVFNRGKLSSTKGYSFAQRSWNDKNMNISLLIANTEIQHEGEYTCRVFTDSGVGQKETKLSVTAAYKEPIITSNPMRFQQGQNLILTCATEGGFPQGELRWYVDKKTDWTKSATFQATPGPDGRFKLSSTLELLQGSTFSTYTCVVFNASNGKEEEVTFDINKSLPIHGPEPTEPLFNHSKWVAPVVVIGSLIVGLLLLLFFRRRCQKPRRPSTAPLMGEHETVPNAPPYDDDEAPDVEKGNYA</sequence>
<evidence type="ECO:0000256" key="2">
    <source>
        <dbReference type="ARBA" id="ARBA00022475"/>
    </source>
</evidence>
<dbReference type="Proteomes" id="UP000515150">
    <property type="component" value="Chromosome 1"/>
</dbReference>
<dbReference type="InterPro" id="IPR013106">
    <property type="entry name" value="Ig_V-set"/>
</dbReference>
<dbReference type="Pfam" id="PF08205">
    <property type="entry name" value="C2-set_2"/>
    <property type="match status" value="1"/>
</dbReference>
<dbReference type="AlphaFoldDB" id="A0A6P7NC53"/>
<evidence type="ECO:0000256" key="6">
    <source>
        <dbReference type="ARBA" id="ARBA00023136"/>
    </source>
</evidence>
<keyword evidence="8" id="KW-0675">Receptor</keyword>
<dbReference type="GeneTree" id="ENSGT00540000073890"/>
<dbReference type="GeneID" id="114860958"/>
<feature type="domain" description="Ig-like" evidence="14">
    <location>
        <begin position="38"/>
        <end position="133"/>
    </location>
</feature>
<dbReference type="Gene3D" id="2.60.40.10">
    <property type="entry name" value="Immunoglobulins"/>
    <property type="match status" value="2"/>
</dbReference>
<evidence type="ECO:0000313" key="17">
    <source>
        <dbReference type="RefSeq" id="XP_029015723.1"/>
    </source>
</evidence>